<accession>A0A831LAP0</accession>
<sequence length="195" mass="22550">MFSSQIAKREVLLSIYQSNKSVFRLNEIAMLSGETNFTSLNQKLNYYVRTGKLENPRKGIYAKPGFNLEEMASSVFTPSYISLEYVLQRAGIIFQYNSLITSVSYLSREIEITGQIYRFRKIKKEMLFNTSGIEQKPNHVNIATAERAFLDLIYLEPGFYFDNLNPLNKEKIDKLLPGYQSKALKERVNKLFKNG</sequence>
<evidence type="ECO:0000313" key="1">
    <source>
        <dbReference type="EMBL" id="HDR51174.1"/>
    </source>
</evidence>
<dbReference type="Proteomes" id="UP000886047">
    <property type="component" value="Unassembled WGS sequence"/>
</dbReference>
<dbReference type="AlphaFoldDB" id="A0A831LAP0"/>
<organism evidence="1">
    <name type="scientific">Mariniphaga anaerophila</name>
    <dbReference type="NCBI Taxonomy" id="1484053"/>
    <lineage>
        <taxon>Bacteria</taxon>
        <taxon>Pseudomonadati</taxon>
        <taxon>Bacteroidota</taxon>
        <taxon>Bacteroidia</taxon>
        <taxon>Marinilabiliales</taxon>
        <taxon>Prolixibacteraceae</taxon>
        <taxon>Mariniphaga</taxon>
    </lineage>
</organism>
<proteinExistence type="predicted"/>
<protein>
    <recommendedName>
        <fullName evidence="2">Transcriptional regulator, AbiEi antitoxin, Type IV TA system</fullName>
    </recommendedName>
</protein>
<evidence type="ECO:0008006" key="2">
    <source>
        <dbReference type="Google" id="ProtNLM"/>
    </source>
</evidence>
<comment type="caution">
    <text evidence="1">The sequence shown here is derived from an EMBL/GenBank/DDBJ whole genome shotgun (WGS) entry which is preliminary data.</text>
</comment>
<dbReference type="EMBL" id="DSDK01000332">
    <property type="protein sequence ID" value="HDR51174.1"/>
    <property type="molecule type" value="Genomic_DNA"/>
</dbReference>
<name>A0A831LAP0_9BACT</name>
<reference evidence="1" key="1">
    <citation type="journal article" date="2020" name="mSystems">
        <title>Genome- and Community-Level Interaction Insights into Carbon Utilization and Element Cycling Functions of Hydrothermarchaeota in Hydrothermal Sediment.</title>
        <authorList>
            <person name="Zhou Z."/>
            <person name="Liu Y."/>
            <person name="Xu W."/>
            <person name="Pan J."/>
            <person name="Luo Z.H."/>
            <person name="Li M."/>
        </authorList>
    </citation>
    <scope>NUCLEOTIDE SEQUENCE [LARGE SCALE GENOMIC DNA]</scope>
    <source>
        <strain evidence="1">SpSt-1217</strain>
    </source>
</reference>
<gene>
    <name evidence="1" type="ORF">ENN90_06070</name>
</gene>